<dbReference type="AlphaFoldDB" id="A0A927BIE1"/>
<comment type="caution">
    <text evidence="1">The sequence shown here is derived from an EMBL/GenBank/DDBJ whole genome shotgun (WGS) entry which is preliminary data.</text>
</comment>
<reference evidence="1" key="1">
    <citation type="journal article" date="2020" name="PLoS ONE">
        <title>Isolation and characterization of Streptomyces bacteriophages and Streptomyces strains encoding biosynthetic arsenals: Streptomyces strains and phages for antibiotic discovery.</title>
        <authorList>
            <person name="Montano E.T."/>
            <person name="Nideffer J.F."/>
            <person name="Brumage L."/>
            <person name="Erb M."/>
            <person name="Derman A.I."/>
            <person name="Davis J.P."/>
            <person name="Estrada E."/>
            <person name="Fu S."/>
            <person name="Le D."/>
            <person name="Vuppala A."/>
            <person name="Tran C."/>
            <person name="Luterstein E."/>
            <person name="Lakkaraju S."/>
            <person name="Panchagnula S."/>
            <person name="Ren C."/>
            <person name="Doan J."/>
            <person name="Tran S."/>
            <person name="Soriano J."/>
            <person name="Fujita Y."/>
            <person name="Gutala P."/>
            <person name="Fujii Q."/>
            <person name="Lee M."/>
            <person name="Bui A."/>
            <person name="Villarreal C."/>
            <person name="Shing S.R."/>
            <person name="Kim S."/>
            <person name="Freeman D."/>
            <person name="Racha V."/>
            <person name="Ho A."/>
            <person name="Kumar P."/>
            <person name="Falah K."/>
            <person name="Dawson T."/>
            <person name="Enustun E."/>
            <person name="Prichard A."/>
            <person name="Gomez A."/>
            <person name="Khanna K."/>
            <person name="Trigg S."/>
            <person name="Fernandez L."/>
            <person name="Pogliano K."/>
            <person name="Pogliano J."/>
        </authorList>
    </citation>
    <scope>NUCLEOTIDE SEQUENCE</scope>
    <source>
        <strain evidence="1">QF2</strain>
    </source>
</reference>
<organism evidence="1">
    <name type="scientific">Streptomyces globisporus</name>
    <dbReference type="NCBI Taxonomy" id="1908"/>
    <lineage>
        <taxon>Bacteria</taxon>
        <taxon>Bacillati</taxon>
        <taxon>Actinomycetota</taxon>
        <taxon>Actinomycetes</taxon>
        <taxon>Kitasatosporales</taxon>
        <taxon>Streptomycetaceae</taxon>
        <taxon>Streptomyces</taxon>
    </lineage>
</organism>
<dbReference type="EMBL" id="JACWUS010000001">
    <property type="protein sequence ID" value="MBD2827332.1"/>
    <property type="molecule type" value="Genomic_DNA"/>
</dbReference>
<evidence type="ECO:0000313" key="1">
    <source>
        <dbReference type="EMBL" id="MBD2827332.1"/>
    </source>
</evidence>
<protein>
    <submittedName>
        <fullName evidence="1">Type VII secretion system-associated protein</fullName>
    </submittedName>
</protein>
<dbReference type="InterPro" id="IPR049801">
    <property type="entry name" value="T7SS_assoc-like"/>
</dbReference>
<name>A0A927BIE1_STRGL</name>
<sequence>MAEAPALNLNKAWLQKFLDDDLTPFLAAIKKMREDGLDGTTPIPGIPSLQAGDEGSKTAAGFYDGQAKPLAIGTMAGDTAGRTNGGYLVKCLNGLVDQIDEILKLQVDLFEQIEEDLEETIEKLFKTQDGNLEKIDGKDLVDFFEGVDEVLEESGSGGGSNDDDDDDD</sequence>
<gene>
    <name evidence="1" type="ORF">ID875_00605</name>
</gene>
<proteinExistence type="predicted"/>
<accession>A0A927BIE1</accession>
<dbReference type="NCBIfam" id="NF033533">
    <property type="entry name" value="lone7_assoc_B"/>
    <property type="match status" value="1"/>
</dbReference>